<accession>A0A8J2LSH5</accession>
<proteinExistence type="predicted"/>
<sequence>MAKFSIFAIFAILAVMAVKNAQSDEPTCICTRIMRPVCGSDGVTYSNRCELNCAAKRKTGLTEARVGRCEETKLPRKFEPKDGPSDLGSNCFCTREFSPVCASNGKTYSNPCEFGCAQRQRKGLEITKTGPCEDVPKEL</sequence>
<dbReference type="PANTHER" id="PTHR21131">
    <property type="entry name" value="SERINE-TYPE ENDOPEPTIDASE INHIBITOR"/>
    <property type="match status" value="1"/>
</dbReference>
<dbReference type="PROSITE" id="PS00282">
    <property type="entry name" value="KAZAL_1"/>
    <property type="match status" value="2"/>
</dbReference>
<dbReference type="GO" id="GO:0004867">
    <property type="term" value="F:serine-type endopeptidase inhibitor activity"/>
    <property type="evidence" value="ECO:0007669"/>
    <property type="project" value="UniProtKB-KW"/>
</dbReference>
<dbReference type="OrthoDB" id="126772at2759"/>
<gene>
    <name evidence="6" type="ORF">AFUS01_LOCUS45129</name>
</gene>
<evidence type="ECO:0000256" key="4">
    <source>
        <dbReference type="SAM" id="SignalP"/>
    </source>
</evidence>
<protein>
    <recommendedName>
        <fullName evidence="5">Kazal-like domain-containing protein</fullName>
    </recommendedName>
</protein>
<dbReference type="Proteomes" id="UP000708208">
    <property type="component" value="Unassembled WGS sequence"/>
</dbReference>
<dbReference type="GO" id="GO:0005615">
    <property type="term" value="C:extracellular space"/>
    <property type="evidence" value="ECO:0007669"/>
    <property type="project" value="TreeGrafter"/>
</dbReference>
<name>A0A8J2LSH5_9HEXA</name>
<dbReference type="Pfam" id="PF00050">
    <property type="entry name" value="Kazal_1"/>
    <property type="match status" value="2"/>
</dbReference>
<dbReference type="EMBL" id="CAJVCH010570768">
    <property type="protein sequence ID" value="CAG7835807.1"/>
    <property type="molecule type" value="Genomic_DNA"/>
</dbReference>
<evidence type="ECO:0000313" key="7">
    <source>
        <dbReference type="Proteomes" id="UP000708208"/>
    </source>
</evidence>
<dbReference type="PROSITE" id="PS51465">
    <property type="entry name" value="KAZAL_2"/>
    <property type="match status" value="2"/>
</dbReference>
<organism evidence="6 7">
    <name type="scientific">Allacma fusca</name>
    <dbReference type="NCBI Taxonomy" id="39272"/>
    <lineage>
        <taxon>Eukaryota</taxon>
        <taxon>Metazoa</taxon>
        <taxon>Ecdysozoa</taxon>
        <taxon>Arthropoda</taxon>
        <taxon>Hexapoda</taxon>
        <taxon>Collembola</taxon>
        <taxon>Symphypleona</taxon>
        <taxon>Sminthuridae</taxon>
        <taxon>Allacma</taxon>
    </lineage>
</organism>
<feature type="domain" description="Kazal-like" evidence="5">
    <location>
        <begin position="85"/>
        <end position="134"/>
    </location>
</feature>
<dbReference type="CDD" id="cd00104">
    <property type="entry name" value="KAZAL_FS"/>
    <property type="match status" value="2"/>
</dbReference>
<feature type="domain" description="Kazal-like" evidence="5">
    <location>
        <begin position="17"/>
        <end position="71"/>
    </location>
</feature>
<evidence type="ECO:0000259" key="5">
    <source>
        <dbReference type="PROSITE" id="PS51465"/>
    </source>
</evidence>
<dbReference type="SMART" id="SM00280">
    <property type="entry name" value="KAZAL"/>
    <property type="match status" value="2"/>
</dbReference>
<dbReference type="InterPro" id="IPR053265">
    <property type="entry name" value="Serpin"/>
</dbReference>
<keyword evidence="3" id="KW-1015">Disulfide bond</keyword>
<feature type="chain" id="PRO_5035318716" description="Kazal-like domain-containing protein" evidence="4">
    <location>
        <begin position="24"/>
        <end position="139"/>
    </location>
</feature>
<keyword evidence="2" id="KW-0722">Serine protease inhibitor</keyword>
<comment type="caution">
    <text evidence="6">The sequence shown here is derived from an EMBL/GenBank/DDBJ whole genome shotgun (WGS) entry which is preliminary data.</text>
</comment>
<evidence type="ECO:0000256" key="1">
    <source>
        <dbReference type="ARBA" id="ARBA00022690"/>
    </source>
</evidence>
<keyword evidence="1" id="KW-0646">Protease inhibitor</keyword>
<keyword evidence="7" id="KW-1185">Reference proteome</keyword>
<keyword evidence="4" id="KW-0732">Signal</keyword>
<evidence type="ECO:0000313" key="6">
    <source>
        <dbReference type="EMBL" id="CAG7835807.1"/>
    </source>
</evidence>
<dbReference type="PANTHER" id="PTHR21131:SF0">
    <property type="entry name" value="GEO10195P1-RELATED"/>
    <property type="match status" value="1"/>
</dbReference>
<dbReference type="AlphaFoldDB" id="A0A8J2LSH5"/>
<evidence type="ECO:0000256" key="3">
    <source>
        <dbReference type="ARBA" id="ARBA00023157"/>
    </source>
</evidence>
<evidence type="ECO:0000256" key="2">
    <source>
        <dbReference type="ARBA" id="ARBA00022900"/>
    </source>
</evidence>
<feature type="signal peptide" evidence="4">
    <location>
        <begin position="1"/>
        <end position="23"/>
    </location>
</feature>
<reference evidence="6" key="1">
    <citation type="submission" date="2021-06" db="EMBL/GenBank/DDBJ databases">
        <authorList>
            <person name="Hodson N. C."/>
            <person name="Mongue J. A."/>
            <person name="Jaron S. K."/>
        </authorList>
    </citation>
    <scope>NUCLEOTIDE SEQUENCE</scope>
</reference>
<dbReference type="FunFam" id="3.30.60.30:FF:000067">
    <property type="entry name" value="Thrombin inhibitor rhodniin"/>
    <property type="match status" value="1"/>
</dbReference>
<dbReference type="InterPro" id="IPR002350">
    <property type="entry name" value="Kazal_dom"/>
</dbReference>